<feature type="signal peptide" evidence="1">
    <location>
        <begin position="1"/>
        <end position="17"/>
    </location>
</feature>
<dbReference type="GO" id="GO:0016491">
    <property type="term" value="F:oxidoreductase activity"/>
    <property type="evidence" value="ECO:0007669"/>
    <property type="project" value="InterPro"/>
</dbReference>
<dbReference type="PROSITE" id="PS51352">
    <property type="entry name" value="THIOREDOXIN_2"/>
    <property type="match status" value="1"/>
</dbReference>
<keyword evidence="4" id="KW-1185">Reference proteome</keyword>
<evidence type="ECO:0000259" key="2">
    <source>
        <dbReference type="PROSITE" id="PS51352"/>
    </source>
</evidence>
<organism evidence="3 4">
    <name type="scientific">Marixanthomonas ophiurae</name>
    <dbReference type="NCBI Taxonomy" id="387659"/>
    <lineage>
        <taxon>Bacteria</taxon>
        <taxon>Pseudomonadati</taxon>
        <taxon>Bacteroidota</taxon>
        <taxon>Flavobacteriia</taxon>
        <taxon>Flavobacteriales</taxon>
        <taxon>Flavobacteriaceae</taxon>
        <taxon>Marixanthomonas</taxon>
    </lineage>
</organism>
<reference evidence="3 4" key="1">
    <citation type="journal article" date="2007" name="Int. J. Syst. Evol. Microbiol.">
        <title>Marixanthomonas ophiurae gen. nov., sp. nov., a marine bacterium of the family Flavobacteriaceae isolated from a deep-sea brittle star.</title>
        <authorList>
            <person name="Romanenko L.A."/>
            <person name="Uchino M."/>
            <person name="Frolova G.M."/>
            <person name="Mikhailov V.V."/>
        </authorList>
    </citation>
    <scope>NUCLEOTIDE SEQUENCE [LARGE SCALE GENOMIC DNA]</scope>
    <source>
        <strain evidence="3 4">KMM 3046</strain>
    </source>
</reference>
<evidence type="ECO:0000256" key="1">
    <source>
        <dbReference type="SAM" id="SignalP"/>
    </source>
</evidence>
<dbReference type="InterPro" id="IPR000866">
    <property type="entry name" value="AhpC/TSA"/>
</dbReference>
<dbReference type="SUPFAM" id="SSF52833">
    <property type="entry name" value="Thioredoxin-like"/>
    <property type="match status" value="1"/>
</dbReference>
<dbReference type="OrthoDB" id="9815205at2"/>
<dbReference type="Proteomes" id="UP000261082">
    <property type="component" value="Unassembled WGS sequence"/>
</dbReference>
<dbReference type="EMBL" id="QVID01000001">
    <property type="protein sequence ID" value="RFN60414.1"/>
    <property type="molecule type" value="Genomic_DNA"/>
</dbReference>
<sequence>MKKIALLLLILILQACADDKKKTEPRVELSEEVSEDIQSLAKDEKKEEPISVRIPSYDFEAFQKKILQKSNDTTYVVNFWATWCKPCVKELPYFERINREYADKKVKVILASLDFPNKVQSQVVPFIKKNKLHSEIVLLDDADANSWIPQVSEKWSGAIPATVIYKNDSRTFYEKSFTYEELKTEIQKLL</sequence>
<dbReference type="InterPro" id="IPR013766">
    <property type="entry name" value="Thioredoxin_domain"/>
</dbReference>
<dbReference type="CDD" id="cd02966">
    <property type="entry name" value="TlpA_like_family"/>
    <property type="match status" value="1"/>
</dbReference>
<comment type="caution">
    <text evidence="3">The sequence shown here is derived from an EMBL/GenBank/DDBJ whole genome shotgun (WGS) entry which is preliminary data.</text>
</comment>
<dbReference type="RefSeq" id="WP_117159473.1">
    <property type="nucleotide sequence ID" value="NZ_QVID01000001.1"/>
</dbReference>
<dbReference type="InterPro" id="IPR036249">
    <property type="entry name" value="Thioredoxin-like_sf"/>
</dbReference>
<dbReference type="AlphaFoldDB" id="A0A3E1QE85"/>
<evidence type="ECO:0000313" key="3">
    <source>
        <dbReference type="EMBL" id="RFN60414.1"/>
    </source>
</evidence>
<dbReference type="GO" id="GO:0016209">
    <property type="term" value="F:antioxidant activity"/>
    <property type="evidence" value="ECO:0007669"/>
    <property type="project" value="InterPro"/>
</dbReference>
<evidence type="ECO:0000313" key="4">
    <source>
        <dbReference type="Proteomes" id="UP000261082"/>
    </source>
</evidence>
<protein>
    <submittedName>
        <fullName evidence="3">TlpA family protein disulfide reductase</fullName>
    </submittedName>
</protein>
<dbReference type="Pfam" id="PF00578">
    <property type="entry name" value="AhpC-TSA"/>
    <property type="match status" value="1"/>
</dbReference>
<dbReference type="PANTHER" id="PTHR42852:SF17">
    <property type="entry name" value="THIOREDOXIN-LIKE PROTEIN HI_1115"/>
    <property type="match status" value="1"/>
</dbReference>
<feature type="chain" id="PRO_5017802395" evidence="1">
    <location>
        <begin position="18"/>
        <end position="190"/>
    </location>
</feature>
<keyword evidence="1" id="KW-0732">Signal</keyword>
<dbReference type="Gene3D" id="3.40.30.10">
    <property type="entry name" value="Glutaredoxin"/>
    <property type="match status" value="1"/>
</dbReference>
<gene>
    <name evidence="3" type="ORF">DZ858_00440</name>
</gene>
<name>A0A3E1QE85_9FLAO</name>
<dbReference type="PANTHER" id="PTHR42852">
    <property type="entry name" value="THIOL:DISULFIDE INTERCHANGE PROTEIN DSBE"/>
    <property type="match status" value="1"/>
</dbReference>
<proteinExistence type="predicted"/>
<dbReference type="InterPro" id="IPR050553">
    <property type="entry name" value="Thioredoxin_ResA/DsbE_sf"/>
</dbReference>
<feature type="domain" description="Thioredoxin" evidence="2">
    <location>
        <begin position="48"/>
        <end position="190"/>
    </location>
</feature>
<accession>A0A3E1QE85</accession>
<dbReference type="PROSITE" id="PS51257">
    <property type="entry name" value="PROKAR_LIPOPROTEIN"/>
    <property type="match status" value="1"/>
</dbReference>